<dbReference type="AlphaFoldDB" id="A0AAW2F050"/>
<evidence type="ECO:0000313" key="1">
    <source>
        <dbReference type="EMBL" id="KAL0109371.1"/>
    </source>
</evidence>
<comment type="caution">
    <text evidence="1">The sequence shown here is derived from an EMBL/GenBank/DDBJ whole genome shotgun (WGS) entry which is preliminary data.</text>
</comment>
<dbReference type="Proteomes" id="UP001430953">
    <property type="component" value="Unassembled WGS sequence"/>
</dbReference>
<reference evidence="1 2" key="1">
    <citation type="submission" date="2023-03" db="EMBL/GenBank/DDBJ databases">
        <title>High recombination rates correlate with genetic variation in Cardiocondyla obscurior ants.</title>
        <authorList>
            <person name="Errbii M."/>
        </authorList>
    </citation>
    <scope>NUCLEOTIDE SEQUENCE [LARGE SCALE GENOMIC DNA]</scope>
    <source>
        <strain evidence="1">Alpha-2009</strain>
        <tissue evidence="1">Whole body</tissue>
    </source>
</reference>
<dbReference type="EMBL" id="JADYXP020000015">
    <property type="protein sequence ID" value="KAL0109371.1"/>
    <property type="molecule type" value="Genomic_DNA"/>
</dbReference>
<keyword evidence="2" id="KW-1185">Reference proteome</keyword>
<proteinExistence type="predicted"/>
<accession>A0AAW2F050</accession>
<gene>
    <name evidence="1" type="ORF">PUN28_014446</name>
</gene>
<sequence length="92" mass="10775">MPPRKYPRECLSCARHSTAPSFSLLPPPIARFHLRAANRFRARNRKSRARVSGVKRRPYIREKIRVRTQIREKSARADAYFPAKHLHPPSCK</sequence>
<protein>
    <submittedName>
        <fullName evidence="1">Uncharacterized protein</fullName>
    </submittedName>
</protein>
<evidence type="ECO:0000313" key="2">
    <source>
        <dbReference type="Proteomes" id="UP001430953"/>
    </source>
</evidence>
<name>A0AAW2F050_9HYME</name>
<organism evidence="1 2">
    <name type="scientific">Cardiocondyla obscurior</name>
    <dbReference type="NCBI Taxonomy" id="286306"/>
    <lineage>
        <taxon>Eukaryota</taxon>
        <taxon>Metazoa</taxon>
        <taxon>Ecdysozoa</taxon>
        <taxon>Arthropoda</taxon>
        <taxon>Hexapoda</taxon>
        <taxon>Insecta</taxon>
        <taxon>Pterygota</taxon>
        <taxon>Neoptera</taxon>
        <taxon>Endopterygota</taxon>
        <taxon>Hymenoptera</taxon>
        <taxon>Apocrita</taxon>
        <taxon>Aculeata</taxon>
        <taxon>Formicoidea</taxon>
        <taxon>Formicidae</taxon>
        <taxon>Myrmicinae</taxon>
        <taxon>Cardiocondyla</taxon>
    </lineage>
</organism>